<dbReference type="Pfam" id="PF06742">
    <property type="entry name" value="DUF1214"/>
    <property type="match status" value="1"/>
</dbReference>
<protein>
    <submittedName>
        <fullName evidence="2">DUF1214 domain-containing protein</fullName>
    </submittedName>
</protein>
<organism evidence="2 3">
    <name type="scientific">Parahaliea maris</name>
    <dbReference type="NCBI Taxonomy" id="2716870"/>
    <lineage>
        <taxon>Bacteria</taxon>
        <taxon>Pseudomonadati</taxon>
        <taxon>Pseudomonadota</taxon>
        <taxon>Gammaproteobacteria</taxon>
        <taxon>Cellvibrionales</taxon>
        <taxon>Halieaceae</taxon>
        <taxon>Parahaliea</taxon>
    </lineage>
</organism>
<dbReference type="InterPro" id="IPR010621">
    <property type="entry name" value="DUF1214"/>
</dbReference>
<gene>
    <name evidence="2" type="ORF">FV139_05995</name>
</gene>
<dbReference type="InterPro" id="IPR037049">
    <property type="entry name" value="DUF1214_C_sf"/>
</dbReference>
<evidence type="ECO:0000313" key="2">
    <source>
        <dbReference type="EMBL" id="TXS95437.1"/>
    </source>
</evidence>
<accession>A0A5C9A782</accession>
<dbReference type="Gene3D" id="2.60.120.600">
    <property type="entry name" value="Domain of unknown function DUF1214, C-terminal domain"/>
    <property type="match status" value="1"/>
</dbReference>
<proteinExistence type="predicted"/>
<dbReference type="EMBL" id="VRZA01000002">
    <property type="protein sequence ID" value="TXS95437.1"/>
    <property type="molecule type" value="Genomic_DNA"/>
</dbReference>
<evidence type="ECO:0000259" key="1">
    <source>
        <dbReference type="Pfam" id="PF06742"/>
    </source>
</evidence>
<sequence>MFGDNPNDATLRQSWNAFCDELKSAGELVFRDTAPHHDIDRAKGLRLLARNISLALQFNLENDNPDFPELLRYFDPLRKQGGDNTDALYVGAPVNGEHSYRISGYRGQARFFAVTVLEDGATPWGGGVVGNLIDRDIHVDDDGYFEIFLGPEPPAGSSNDNGNGNWIRTTPGSWRVTVRQFFADWENEAPMDARIDRLGDDLPAPVFGVADLQRGLMASAEWVRTSTRYWADMIDKWRCQPNRFLSYRQLDDNRIDATPGGEPLICYWQVPEDEALIVRVTPPQADYWAVEFGNYWWETMDYRYRLCSTNCHHAVLEDSGELILVVAHTDPGLPNWLDPSGHVEGYITTRWMGASSCPVPRCEQVKSSELARYLPAAVQRISPEQRRQQLAGRRRGICKRFRA</sequence>
<dbReference type="SUPFAM" id="SSF160935">
    <property type="entry name" value="VPA0735-like"/>
    <property type="match status" value="1"/>
</dbReference>
<dbReference type="RefSeq" id="WP_148067348.1">
    <property type="nucleotide sequence ID" value="NZ_VRZA01000002.1"/>
</dbReference>
<name>A0A5C9A782_9GAMM</name>
<dbReference type="AlphaFoldDB" id="A0A5C9A782"/>
<comment type="caution">
    <text evidence="2">The sequence shown here is derived from an EMBL/GenBank/DDBJ whole genome shotgun (WGS) entry which is preliminary data.</text>
</comment>
<dbReference type="Proteomes" id="UP000321039">
    <property type="component" value="Unassembled WGS sequence"/>
</dbReference>
<reference evidence="2 3" key="1">
    <citation type="submission" date="2019-08" db="EMBL/GenBank/DDBJ databases">
        <title>Parahaliea maris sp. nov., isolated from the surface seawater.</title>
        <authorList>
            <person name="Liu Y."/>
        </authorList>
    </citation>
    <scope>NUCLEOTIDE SEQUENCE [LARGE SCALE GENOMIC DNA]</scope>
    <source>
        <strain evidence="2 3">HSLHS9</strain>
    </source>
</reference>
<feature type="domain" description="DUF1214" evidence="1">
    <location>
        <begin position="91"/>
        <end position="180"/>
    </location>
</feature>
<keyword evidence="3" id="KW-1185">Reference proteome</keyword>
<evidence type="ECO:0000313" key="3">
    <source>
        <dbReference type="Proteomes" id="UP000321039"/>
    </source>
</evidence>